<evidence type="ECO:0000313" key="2">
    <source>
        <dbReference type="EMBL" id="SDE64671.1"/>
    </source>
</evidence>
<accession>A0A1G7EM21</accession>
<reference evidence="2 3" key="1">
    <citation type="submission" date="2016-10" db="EMBL/GenBank/DDBJ databases">
        <authorList>
            <person name="de Groot N.N."/>
        </authorList>
    </citation>
    <scope>NUCLEOTIDE SEQUENCE [LARGE SCALE GENOMIC DNA]</scope>
    <source>
        <strain evidence="2 3">CPCC 100156</strain>
    </source>
</reference>
<organism evidence="2 3">
    <name type="scientific">Belnapia rosea</name>
    <dbReference type="NCBI Taxonomy" id="938405"/>
    <lineage>
        <taxon>Bacteria</taxon>
        <taxon>Pseudomonadati</taxon>
        <taxon>Pseudomonadota</taxon>
        <taxon>Alphaproteobacteria</taxon>
        <taxon>Acetobacterales</taxon>
        <taxon>Roseomonadaceae</taxon>
        <taxon>Belnapia</taxon>
    </lineage>
</organism>
<evidence type="ECO:0000313" key="3">
    <source>
        <dbReference type="Proteomes" id="UP000198925"/>
    </source>
</evidence>
<dbReference type="Pfam" id="PF13701">
    <property type="entry name" value="DDE_Tnp_1_4"/>
    <property type="match status" value="1"/>
</dbReference>
<feature type="domain" description="Transposase DDE" evidence="1">
    <location>
        <begin position="12"/>
        <end position="86"/>
    </location>
</feature>
<evidence type="ECO:0000259" key="1">
    <source>
        <dbReference type="Pfam" id="PF13701"/>
    </source>
</evidence>
<dbReference type="EMBL" id="FMZX01000084">
    <property type="protein sequence ID" value="SDE64671.1"/>
    <property type="molecule type" value="Genomic_DNA"/>
</dbReference>
<protein>
    <submittedName>
        <fullName evidence="2">Transposase DDE domain group 1</fullName>
    </submittedName>
</protein>
<name>A0A1G7EM21_9PROT</name>
<dbReference type="InterPro" id="IPR025668">
    <property type="entry name" value="Tnp_DDE_dom"/>
</dbReference>
<dbReference type="RefSeq" id="WP_176849892.1">
    <property type="nucleotide sequence ID" value="NZ_FMZX01000084.1"/>
</dbReference>
<proteinExistence type="predicted"/>
<keyword evidence="3" id="KW-1185">Reference proteome</keyword>
<sequence length="86" mass="9130">MDDDTIEPFGFPAIGRKKVVAAIDGGRLTSDGGVMLLAAAERQLGICDRLVALISDPRDPARVVHPLADILRARILAIACGYEDAD</sequence>
<gene>
    <name evidence="2" type="ORF">SAMN04487779_10841</name>
</gene>
<dbReference type="STRING" id="938405.SAMN02927895_05245"/>
<feature type="non-terminal residue" evidence="2">
    <location>
        <position position="86"/>
    </location>
</feature>
<dbReference type="AlphaFoldDB" id="A0A1G7EM21"/>
<dbReference type="Proteomes" id="UP000198925">
    <property type="component" value="Unassembled WGS sequence"/>
</dbReference>